<proteinExistence type="predicted"/>
<comment type="caution">
    <text evidence="2">The sequence shown here is derived from an EMBL/GenBank/DDBJ whole genome shotgun (WGS) entry which is preliminary data.</text>
</comment>
<evidence type="ECO:0000256" key="1">
    <source>
        <dbReference type="SAM" id="Phobius"/>
    </source>
</evidence>
<dbReference type="RefSeq" id="WP_284099279.1">
    <property type="nucleotide sequence ID" value="NZ_JARRAF010000002.1"/>
</dbReference>
<keyword evidence="1" id="KW-0472">Membrane</keyword>
<protein>
    <recommendedName>
        <fullName evidence="4">Tfp pilus assembly protein PilX</fullName>
    </recommendedName>
</protein>
<organism evidence="2 3">
    <name type="scientific">Parachitinimonas caeni</name>
    <dbReference type="NCBI Taxonomy" id="3031301"/>
    <lineage>
        <taxon>Bacteria</taxon>
        <taxon>Pseudomonadati</taxon>
        <taxon>Pseudomonadota</taxon>
        <taxon>Betaproteobacteria</taxon>
        <taxon>Neisseriales</taxon>
        <taxon>Chitinibacteraceae</taxon>
        <taxon>Parachitinimonas</taxon>
    </lineage>
</organism>
<evidence type="ECO:0000313" key="3">
    <source>
        <dbReference type="Proteomes" id="UP001172778"/>
    </source>
</evidence>
<accession>A0ABT7DV75</accession>
<evidence type="ECO:0000313" key="2">
    <source>
        <dbReference type="EMBL" id="MDK2122993.1"/>
    </source>
</evidence>
<feature type="transmembrane region" description="Helical" evidence="1">
    <location>
        <begin position="12"/>
        <end position="34"/>
    </location>
</feature>
<dbReference type="Proteomes" id="UP001172778">
    <property type="component" value="Unassembled WGS sequence"/>
</dbReference>
<sequence length="204" mass="21948">MKPVTLLPRHQHGLVLFIALVVMVVMSLAGVALMKTVDNGNQVVGNFAFRQAAVSAADRGVERAFQWLVTNSTSINTMSSTGAYLNTRPDPDRNWFADSAWSTATVVPANSQSAQTDSLGNKVSYMIVRQCTLPGTPSRQTCMMNTVDPAGSASQCRDGEDCRSGSFTPEVTTKPLVYYAVYVRVQGPRNTVSVVQSLVGLPIS</sequence>
<evidence type="ECO:0008006" key="4">
    <source>
        <dbReference type="Google" id="ProtNLM"/>
    </source>
</evidence>
<keyword evidence="3" id="KW-1185">Reference proteome</keyword>
<reference evidence="2" key="1">
    <citation type="submission" date="2023-03" db="EMBL/GenBank/DDBJ databases">
        <title>Chitinimonas shenzhenensis gen. nov., sp. nov., a novel member of family Burkholderiaceae isolated from activated sludge collected in Shen Zhen, China.</title>
        <authorList>
            <person name="Wang X."/>
        </authorList>
    </citation>
    <scope>NUCLEOTIDE SEQUENCE</scope>
    <source>
        <strain evidence="2">DQS-5</strain>
    </source>
</reference>
<name>A0ABT7DV75_9NEIS</name>
<keyword evidence="1" id="KW-1133">Transmembrane helix</keyword>
<dbReference type="EMBL" id="JARRAF010000002">
    <property type="protein sequence ID" value="MDK2122993.1"/>
    <property type="molecule type" value="Genomic_DNA"/>
</dbReference>
<keyword evidence="1" id="KW-0812">Transmembrane</keyword>
<gene>
    <name evidence="2" type="ORF">PZA18_02880</name>
</gene>